<feature type="non-terminal residue" evidence="2">
    <location>
        <position position="205"/>
    </location>
</feature>
<dbReference type="GeneID" id="109705234"/>
<feature type="non-terminal residue" evidence="2">
    <location>
        <position position="1"/>
    </location>
</feature>
<protein>
    <submittedName>
        <fullName evidence="2">Uncharacterized protein LOC109705234</fullName>
    </submittedName>
</protein>
<reference evidence="1" key="1">
    <citation type="journal article" date="2015" name="Nat. Genet.">
        <title>The pineapple genome and the evolution of CAM photosynthesis.</title>
        <authorList>
            <person name="Ming R."/>
            <person name="VanBuren R."/>
            <person name="Wai C.M."/>
            <person name="Tang H."/>
            <person name="Schatz M.C."/>
            <person name="Bowers J.E."/>
            <person name="Lyons E."/>
            <person name="Wang M.L."/>
            <person name="Chen J."/>
            <person name="Biggers E."/>
            <person name="Zhang J."/>
            <person name="Huang L."/>
            <person name="Zhang L."/>
            <person name="Miao W."/>
            <person name="Zhang J."/>
            <person name="Ye Z."/>
            <person name="Miao C."/>
            <person name="Lin Z."/>
            <person name="Wang H."/>
            <person name="Zhou H."/>
            <person name="Yim W.C."/>
            <person name="Priest H.D."/>
            <person name="Zheng C."/>
            <person name="Woodhouse M."/>
            <person name="Edger P.P."/>
            <person name="Guyot R."/>
            <person name="Guo H.B."/>
            <person name="Guo H."/>
            <person name="Zheng G."/>
            <person name="Singh R."/>
            <person name="Sharma A."/>
            <person name="Min X."/>
            <person name="Zheng Y."/>
            <person name="Lee H."/>
            <person name="Gurtowski J."/>
            <person name="Sedlazeck F.J."/>
            <person name="Harkess A."/>
            <person name="McKain M.R."/>
            <person name="Liao Z."/>
            <person name="Fang J."/>
            <person name="Liu J."/>
            <person name="Zhang X."/>
            <person name="Zhang Q."/>
            <person name="Hu W."/>
            <person name="Qin Y."/>
            <person name="Wang K."/>
            <person name="Chen L.Y."/>
            <person name="Shirley N."/>
            <person name="Lin Y.R."/>
            <person name="Liu L.Y."/>
            <person name="Hernandez A.G."/>
            <person name="Wright C.L."/>
            <person name="Bulone V."/>
            <person name="Tuskan G.A."/>
            <person name="Heath K."/>
            <person name="Zee F."/>
            <person name="Moore P.H."/>
            <person name="Sunkar R."/>
            <person name="Leebens-Mack J.H."/>
            <person name="Mockler T."/>
            <person name="Bennetzen J.L."/>
            <person name="Freeling M."/>
            <person name="Sankoff D."/>
            <person name="Paterson A.H."/>
            <person name="Zhu X."/>
            <person name="Yang X."/>
            <person name="Smith J.A."/>
            <person name="Cushman J.C."/>
            <person name="Paull R.E."/>
            <person name="Yu Q."/>
        </authorList>
    </citation>
    <scope>NUCLEOTIDE SEQUENCE [LARGE SCALE GENOMIC DNA]</scope>
    <source>
        <strain evidence="1">cv. F153</strain>
    </source>
</reference>
<accession>A0A6P5EDX9</accession>
<organism evidence="1 2">
    <name type="scientific">Ananas comosus</name>
    <name type="common">Pineapple</name>
    <name type="synonym">Ananas ananas</name>
    <dbReference type="NCBI Taxonomy" id="4615"/>
    <lineage>
        <taxon>Eukaryota</taxon>
        <taxon>Viridiplantae</taxon>
        <taxon>Streptophyta</taxon>
        <taxon>Embryophyta</taxon>
        <taxon>Tracheophyta</taxon>
        <taxon>Spermatophyta</taxon>
        <taxon>Magnoliopsida</taxon>
        <taxon>Liliopsida</taxon>
        <taxon>Poales</taxon>
        <taxon>Bromeliaceae</taxon>
        <taxon>Bromelioideae</taxon>
        <taxon>Ananas</taxon>
    </lineage>
</organism>
<dbReference type="AlphaFoldDB" id="A0A6P5EDX9"/>
<name>A0A6P5EDX9_ANACO</name>
<sequence length="205" mass="23693">PYARTRRTRLKFGATSTSRRGAVRARTCYRSIARRPGEGVFSSFSTPCRNWSRWLRILSSTVSISARTRRRSIGFRRDLVRWNRDFETKILSPRSRFLEQVPASTFRILAHSLRRSVEIQRNLGHWIRDFEMKLQDPCLLNLDKVSLVGFNVFFAARSCLRGKRELGFVADVAPRSRSSILPSSCCCEEVGRVVFFAIFDVVLLQ</sequence>
<evidence type="ECO:0000313" key="2">
    <source>
        <dbReference type="RefSeq" id="XP_020081556.1"/>
    </source>
</evidence>
<proteinExistence type="predicted"/>
<gene>
    <name evidence="2" type="primary">LOC109705234</name>
</gene>
<reference evidence="2" key="2">
    <citation type="submission" date="2025-08" db="UniProtKB">
        <authorList>
            <consortium name="RefSeq"/>
        </authorList>
    </citation>
    <scope>IDENTIFICATION</scope>
    <source>
        <tissue evidence="2">Leaf</tissue>
    </source>
</reference>
<evidence type="ECO:0000313" key="1">
    <source>
        <dbReference type="Proteomes" id="UP000515123"/>
    </source>
</evidence>
<dbReference type="RefSeq" id="XP_020081556.1">
    <property type="nucleotide sequence ID" value="XM_020225967.1"/>
</dbReference>
<dbReference type="Proteomes" id="UP000515123">
    <property type="component" value="Unplaced"/>
</dbReference>
<keyword evidence="1" id="KW-1185">Reference proteome</keyword>